<accession>A0A0M8K7U4</accession>
<dbReference type="SMART" id="SM00028">
    <property type="entry name" value="TPR"/>
    <property type="match status" value="10"/>
</dbReference>
<keyword evidence="1" id="KW-0677">Repeat</keyword>
<dbReference type="Pfam" id="PF07719">
    <property type="entry name" value="TPR_2"/>
    <property type="match status" value="1"/>
</dbReference>
<dbReference type="SUPFAM" id="SSF48452">
    <property type="entry name" value="TPR-like"/>
    <property type="match status" value="2"/>
</dbReference>
<dbReference type="Pfam" id="PF14559">
    <property type="entry name" value="TPR_19"/>
    <property type="match status" value="1"/>
</dbReference>
<evidence type="ECO:0000256" key="3">
    <source>
        <dbReference type="PROSITE-ProRule" id="PRU00339"/>
    </source>
</evidence>
<dbReference type="EMBL" id="BBZA01000038">
    <property type="protein sequence ID" value="GAP62239.1"/>
    <property type="molecule type" value="Genomic_DNA"/>
</dbReference>
<keyword evidence="6" id="KW-1185">Reference proteome</keyword>
<reference evidence="5 7" key="2">
    <citation type="submission" date="2015-07" db="EMBL/GenBank/DDBJ databases">
        <title>Whole genome sequence of Ardenticatena maritima DSM 23922.</title>
        <authorList>
            <person name="Hemp J."/>
            <person name="Ward L.M."/>
            <person name="Pace L.A."/>
            <person name="Fischer W.W."/>
        </authorList>
    </citation>
    <scope>NUCLEOTIDE SEQUENCE [LARGE SCALE GENOMIC DNA]</scope>
    <source>
        <strain evidence="5 7">110S</strain>
    </source>
</reference>
<evidence type="ECO:0000313" key="5">
    <source>
        <dbReference type="EMBL" id="KPL86469.1"/>
    </source>
</evidence>
<dbReference type="PANTHER" id="PTHR45586">
    <property type="entry name" value="TPR REPEAT-CONTAINING PROTEIN PA4667"/>
    <property type="match status" value="1"/>
</dbReference>
<dbReference type="InterPro" id="IPR019734">
    <property type="entry name" value="TPR_rpt"/>
</dbReference>
<dbReference type="InterPro" id="IPR011990">
    <property type="entry name" value="TPR-like_helical_dom_sf"/>
</dbReference>
<proteinExistence type="predicted"/>
<organism evidence="4 6">
    <name type="scientific">Ardenticatena maritima</name>
    <dbReference type="NCBI Taxonomy" id="872965"/>
    <lineage>
        <taxon>Bacteria</taxon>
        <taxon>Bacillati</taxon>
        <taxon>Chloroflexota</taxon>
        <taxon>Ardenticatenia</taxon>
        <taxon>Ardenticatenales</taxon>
        <taxon>Ardenticatenaceae</taxon>
        <taxon>Ardenticatena</taxon>
    </lineage>
</organism>
<feature type="repeat" description="TPR" evidence="3">
    <location>
        <begin position="41"/>
        <end position="74"/>
    </location>
</feature>
<dbReference type="STRING" id="872965.SE16_14400"/>
<keyword evidence="2 3" id="KW-0802">TPR repeat</keyword>
<dbReference type="PANTHER" id="PTHR45586:SF1">
    <property type="entry name" value="LIPOPOLYSACCHARIDE ASSEMBLY PROTEIN B"/>
    <property type="match status" value="1"/>
</dbReference>
<feature type="repeat" description="TPR" evidence="3">
    <location>
        <begin position="310"/>
        <end position="343"/>
    </location>
</feature>
<dbReference type="Gene3D" id="1.25.40.10">
    <property type="entry name" value="Tetratricopeptide repeat domain"/>
    <property type="match status" value="6"/>
</dbReference>
<dbReference type="Proteomes" id="UP000050502">
    <property type="component" value="Unassembled WGS sequence"/>
</dbReference>
<dbReference type="OrthoDB" id="9769030at2"/>
<reference evidence="6" key="3">
    <citation type="submission" date="2015-08" db="EMBL/GenBank/DDBJ databases">
        <title>Draft Genome Sequence of a Heterotrophic Facultative Anaerobic Bacterium Ardenticatena maritima Strain 110S.</title>
        <authorList>
            <person name="Kawaichi S."/>
            <person name="Yoshida T."/>
            <person name="Sako Y."/>
            <person name="Nakamura R."/>
        </authorList>
    </citation>
    <scope>NUCLEOTIDE SEQUENCE [LARGE SCALE GENOMIC DNA]</scope>
    <source>
        <strain evidence="6">110S</strain>
    </source>
</reference>
<feature type="repeat" description="TPR" evidence="3">
    <location>
        <begin position="149"/>
        <end position="182"/>
    </location>
</feature>
<dbReference type="InterPro" id="IPR013105">
    <property type="entry name" value="TPR_2"/>
</dbReference>
<dbReference type="Pfam" id="PF13174">
    <property type="entry name" value="TPR_6"/>
    <property type="match status" value="1"/>
</dbReference>
<evidence type="ECO:0000256" key="2">
    <source>
        <dbReference type="ARBA" id="ARBA00022803"/>
    </source>
</evidence>
<dbReference type="Pfam" id="PF13428">
    <property type="entry name" value="TPR_14"/>
    <property type="match status" value="1"/>
</dbReference>
<name>A0A0M8K7U4_9CHLR</name>
<evidence type="ECO:0000256" key="1">
    <source>
        <dbReference type="ARBA" id="ARBA00022737"/>
    </source>
</evidence>
<comment type="caution">
    <text evidence="4">The sequence shown here is derived from an EMBL/GenBank/DDBJ whole genome shotgun (WGS) entry which is preliminary data.</text>
</comment>
<dbReference type="RefSeq" id="WP_054492165.1">
    <property type="nucleotide sequence ID" value="NZ_BBZA01000038.1"/>
</dbReference>
<dbReference type="InterPro" id="IPR051012">
    <property type="entry name" value="CellSynth/LPSAsmb/PSIAsmb"/>
</dbReference>
<protein>
    <recommendedName>
        <fullName evidence="8">Tetratricopeptide repeat protein</fullName>
    </recommendedName>
</protein>
<evidence type="ECO:0000313" key="7">
    <source>
        <dbReference type="Proteomes" id="UP000050502"/>
    </source>
</evidence>
<evidence type="ECO:0008006" key="8">
    <source>
        <dbReference type="Google" id="ProtNLM"/>
    </source>
</evidence>
<dbReference type="InParanoid" id="A0A0M8K7U4"/>
<dbReference type="Pfam" id="PF13432">
    <property type="entry name" value="TPR_16"/>
    <property type="match status" value="2"/>
</dbReference>
<evidence type="ECO:0000313" key="6">
    <source>
        <dbReference type="Proteomes" id="UP000037784"/>
    </source>
</evidence>
<dbReference type="Proteomes" id="UP000037784">
    <property type="component" value="Unassembled WGS sequence"/>
</dbReference>
<dbReference type="PROSITE" id="PS50005">
    <property type="entry name" value="TPR"/>
    <property type="match status" value="5"/>
</dbReference>
<dbReference type="AlphaFoldDB" id="A0A0M8K7U4"/>
<reference evidence="4 6" key="1">
    <citation type="journal article" date="2015" name="Genome Announc.">
        <title>Draft Genome Sequence of a Heterotrophic Facultative Anaerobic Thermophilic Bacterium, Ardenticatena maritima Strain 110ST.</title>
        <authorList>
            <person name="Kawaichi S."/>
            <person name="Yoshida T."/>
            <person name="Sako Y."/>
            <person name="Nakamura R."/>
        </authorList>
    </citation>
    <scope>NUCLEOTIDE SEQUENCE [LARGE SCALE GENOMIC DNA]</scope>
    <source>
        <strain evidence="4 6">110S</strain>
    </source>
</reference>
<feature type="repeat" description="TPR" evidence="3">
    <location>
        <begin position="530"/>
        <end position="563"/>
    </location>
</feature>
<gene>
    <name evidence="4" type="ORF">ARMA_0662</name>
    <name evidence="5" type="ORF">SE16_14400</name>
</gene>
<dbReference type="EMBL" id="LGKN01000009">
    <property type="protein sequence ID" value="KPL86469.1"/>
    <property type="molecule type" value="Genomic_DNA"/>
</dbReference>
<sequence length="731" mass="82808">MSEIERYQQLLDEANSLLWEGKPSTAAERCRQAIELRPDDPTAWMHLGYALFEANRLDEALDAYVRAEALRPGDVAAMTKIAEIQAALGRTPQAVQAFLKLADRYMELRQPAQAVRTWQLVLRYDPHNERALRNLAEAYRRGNRPNLAARALVTLAKHFIQAKYTEQAIQVLEEALNLTPEDDEARRMLAKLRGETIEEPAPAEGIEHLPSPTEEAAQRALERMAEAFFEQAEKGESEDLSLELKRARAIDLQTRGLLREALQLYTEILQESEPEPELLYNIGILHLELLHYNEAIEFLSQASRTPEYAVPANIALGQAYQRMGQYAEAREHYMKAVKLVDLQAIDRDQADEMIQLYEGLAESAEAIGDRAEAEKITRALSEFLSQKGWEDKLREVRLRLGDLMGEEFAIDAIIDSERSSEVVDAINRIEQYAKEGRLRAALDEYYFALSVAPYSLVLHMQMADVLLKAGRIEQGVAKLLTIADVQIVQGNPRQAMKTLERVLEYAPLATSVRSDLIDLQISHGEIDAALENYLALADAYYSLAQGDLAVDRLQEALRIAPRGSDPTEWQKRIYRKIAHIHSQRLNWAKAAAALEALIEIDPTDTEAAAELTDLYYRLGHEEQARTVLRDVTGMLSRTGKTETALLIWQRTLQQRPEDIELRIAMGEELLAAGKTEEAAKVWEETLEPLVKSGQRAKAAALLRRMIGLKTSDEQRYRKMLAALMRQMRHRD</sequence>
<feature type="repeat" description="TPR" evidence="3">
    <location>
        <begin position="95"/>
        <end position="128"/>
    </location>
</feature>
<evidence type="ECO:0000313" key="4">
    <source>
        <dbReference type="EMBL" id="GAP62239.1"/>
    </source>
</evidence>